<evidence type="ECO:0000313" key="1">
    <source>
        <dbReference type="EMBL" id="KAA2223026.1"/>
    </source>
</evidence>
<organism evidence="1 2">
    <name type="scientific">Chryseobacterium sediminis</name>
    <dbReference type="NCBI Taxonomy" id="1679494"/>
    <lineage>
        <taxon>Bacteria</taxon>
        <taxon>Pseudomonadati</taxon>
        <taxon>Bacteroidota</taxon>
        <taxon>Flavobacteriia</taxon>
        <taxon>Flavobacteriales</taxon>
        <taxon>Weeksellaceae</taxon>
        <taxon>Chryseobacterium group</taxon>
        <taxon>Chryseobacterium</taxon>
    </lineage>
</organism>
<gene>
    <name evidence="1" type="ORF">FW780_02140</name>
</gene>
<proteinExistence type="predicted"/>
<reference evidence="1 2" key="1">
    <citation type="journal article" date="2015" name="Int. J. Syst. Evol. Microbiol.">
        <title>Chryseobacterium sediminis sp. nov., isolated from a river sediment.</title>
        <authorList>
            <person name="Kampfer P."/>
            <person name="Busse H.J."/>
            <person name="McInroy J.A."/>
            <person name="Glaeser S.P."/>
        </authorList>
    </citation>
    <scope>NUCLEOTIDE SEQUENCE [LARGE SCALE GENOMIC DNA]</scope>
    <source>
        <strain evidence="1 2">IMT-174</strain>
    </source>
</reference>
<comment type="caution">
    <text evidence="1">The sequence shown here is derived from an EMBL/GenBank/DDBJ whole genome shotgun (WGS) entry which is preliminary data.</text>
</comment>
<dbReference type="AlphaFoldDB" id="A0A5B2U9B7"/>
<protein>
    <submittedName>
        <fullName evidence="1">Uncharacterized protein</fullName>
    </submittedName>
</protein>
<evidence type="ECO:0000313" key="2">
    <source>
        <dbReference type="Proteomes" id="UP000323082"/>
    </source>
</evidence>
<dbReference type="Proteomes" id="UP000323082">
    <property type="component" value="Unassembled WGS sequence"/>
</dbReference>
<sequence length="83" mass="9932">MKEQTIEPIFEIIENNESILAARAIEEEVIIAVVYNKQTCKESGIDSMEFTDIYYPKDDRYFLIKLKNKLNIWLRENHSEKFM</sequence>
<name>A0A5B2U9B7_9FLAO</name>
<accession>A0A5B2U9B7</accession>
<dbReference type="RefSeq" id="WP_149831990.1">
    <property type="nucleotide sequence ID" value="NZ_VUNZ01000001.1"/>
</dbReference>
<dbReference type="EMBL" id="VUNZ01000001">
    <property type="protein sequence ID" value="KAA2223026.1"/>
    <property type="molecule type" value="Genomic_DNA"/>
</dbReference>